<proteinExistence type="predicted"/>
<dbReference type="InterPro" id="IPR008969">
    <property type="entry name" value="CarboxyPept-like_regulatory"/>
</dbReference>
<dbReference type="Pfam" id="PF17963">
    <property type="entry name" value="Big_9"/>
    <property type="match status" value="1"/>
</dbReference>
<comment type="caution">
    <text evidence="2">The sequence shown here is derived from an EMBL/GenBank/DDBJ whole genome shotgun (WGS) entry which is preliminary data.</text>
</comment>
<dbReference type="Proteomes" id="UP000006427">
    <property type="component" value="Unassembled WGS sequence"/>
</dbReference>
<organism evidence="2 3">
    <name type="scientific">Dethiosulfovibrio peptidovorans DSM 11002</name>
    <dbReference type="NCBI Taxonomy" id="469381"/>
    <lineage>
        <taxon>Bacteria</taxon>
        <taxon>Thermotogati</taxon>
        <taxon>Synergistota</taxon>
        <taxon>Synergistia</taxon>
        <taxon>Synergistales</taxon>
        <taxon>Dethiosulfovibrionaceae</taxon>
        <taxon>Dethiosulfovibrio</taxon>
    </lineage>
</organism>
<feature type="region of interest" description="Disordered" evidence="1">
    <location>
        <begin position="542"/>
        <end position="563"/>
    </location>
</feature>
<name>D2Z5I6_9BACT</name>
<protein>
    <submittedName>
        <fullName evidence="2">Uncharacterized protein</fullName>
    </submittedName>
</protein>
<dbReference type="STRING" id="469381.Dpep_0705"/>
<dbReference type="SUPFAM" id="SSF49464">
    <property type="entry name" value="Carboxypeptidase regulatory domain-like"/>
    <property type="match status" value="1"/>
</dbReference>
<reference evidence="2 3" key="1">
    <citation type="journal article" date="2010" name="Stand. Genomic Sci.">
        <title>Permanent draft genome sequence of Dethiosulfovibrio peptidovorans type strain (SEBR 4207).</title>
        <authorList>
            <person name="Labutti K."/>
            <person name="Mayilraj S."/>
            <person name="Clum A."/>
            <person name="Lucas S."/>
            <person name="Glavina Del Rio T."/>
            <person name="Nolan M."/>
            <person name="Tice H."/>
            <person name="Cheng J.F."/>
            <person name="Pitluck S."/>
            <person name="Liolios K."/>
            <person name="Ivanova N."/>
            <person name="Mavromatis K."/>
            <person name="Mikhailova N."/>
            <person name="Pati A."/>
            <person name="Goodwin L."/>
            <person name="Chen A."/>
            <person name="Palaniappan K."/>
            <person name="Land M."/>
            <person name="Hauser L."/>
            <person name="Chang Y.J."/>
            <person name="Jeffries C.D."/>
            <person name="Rohde M."/>
            <person name="Spring S."/>
            <person name="Goker M."/>
            <person name="Woyke T."/>
            <person name="Bristow J."/>
            <person name="Eisen J.A."/>
            <person name="Markowitz V."/>
            <person name="Hugenholtz P."/>
            <person name="Kyrpides N.C."/>
            <person name="Klenk H.P."/>
            <person name="Lapidus A."/>
        </authorList>
    </citation>
    <scope>NUCLEOTIDE SEQUENCE [LARGE SCALE GENOMIC DNA]</scope>
    <source>
        <strain evidence="2 3">DSM 11002</strain>
    </source>
</reference>
<evidence type="ECO:0000313" key="2">
    <source>
        <dbReference type="EMBL" id="EFC90733.1"/>
    </source>
</evidence>
<dbReference type="PROSITE" id="PS51257">
    <property type="entry name" value="PROKAR_LIPOPROTEIN"/>
    <property type="match status" value="1"/>
</dbReference>
<dbReference type="InterPro" id="IPR013783">
    <property type="entry name" value="Ig-like_fold"/>
</dbReference>
<dbReference type="EMBL" id="ABTR02000001">
    <property type="protein sequence ID" value="EFC90733.1"/>
    <property type="molecule type" value="Genomic_DNA"/>
</dbReference>
<sequence>MRMSRGFMKRWAVFLVLIVGSAFLLGGCGSSGDDPGPTPAPTTSGVVSISGQVANSVPTEISVAATERLSAMKVSRLKSGSGLAGVDISAKMEGWELKKTSSDKSGFYAFDVPVPSEGGRLVLTFSKDGSITYQKAITVKPEESHSVHATLLPVAVDKEVKSGDIVSDDNGRIEIEAPRDGNLTLFVGDPTSADGAAVFPGDYMAATSADDVPLVSMAFFEATLTDPSGDKIERFDPVEVSMLLPEDYRNGTLKDPQGKTYVASGDSRLIASPDEFTCRIEWWSYDDDGAMWVQEDAMTPGSPSDPMKKAWITSGDGGKLYVNAKVNHFSWWNADYPQEFSYFCVKVVDGDGEPMENVAVYSSGVTYKNTSQPKKTDKDGWARGIVVKKSTSKADRERAQVYALAGNVKFFYDVKSDGEGVVASDDIYTPYDENECGRTDGRPSIELDEVIRISFEGVVTGTVTNDSGKALSGVKVYSSVGGVAETDSSGSYSLNVPVGAEVTVYIAGVEGKTATVSDKDTPKVLDFTVANQPPVITKLSRTPEGNVAAGSSTTFTGEAMDPEGGTVTYGWTASEGSFSGATGASTVWTAPAGSGNAQITFTATDSDEKTSAMTVPVSWGSLPSPGRLVVNLKDDDGDPVVGAWVVLHKDDGSVEEYRKTDARGKANFGDIGRKTATISYAYESDRETVTDYGYQTYVQKDLNRNIVTAVGVPVAELTIVTEVLGDEVVEDREDPNYNLNISVDPSDLSDETNVTCQPLGNVYLNNWTTSQDNVPVYPDDLQSDGNLTLLSMAKVWEDETEKMTSWGVLYDETPKSGDSYTLPLDKKPVNLPWSSEKDIISLSVMAERKGVEYDLFNLFQHEFMMTGSTTERREVEEKSLSEILDRAAKSGTIQLPDFDGDVFFQDALALVRDETVSTDITSVEEKKRLGSSLPDKLAVSLPDYSFTNVSVDSSGINPELTWTLSTTQDIDAMNAGVSEEAYSSVTSVDGTVNTHTQVNWDVFFEKGKGTQSYTFPSLPEDLEAWFDDVEGDPTFTVSVIDYDNLTGYSSLMDLVLSGQDPEKSALRILEADFPGALYW</sequence>
<dbReference type="Gene3D" id="2.60.40.10">
    <property type="entry name" value="Immunoglobulins"/>
    <property type="match status" value="1"/>
</dbReference>
<dbReference type="PaxDb" id="469381-Dpep_0705"/>
<evidence type="ECO:0000256" key="1">
    <source>
        <dbReference type="SAM" id="MobiDB-lite"/>
    </source>
</evidence>
<gene>
    <name evidence="2" type="ORF">Dpep_0705</name>
</gene>
<evidence type="ECO:0000313" key="3">
    <source>
        <dbReference type="Proteomes" id="UP000006427"/>
    </source>
</evidence>
<accession>D2Z5I6</accession>
<dbReference type="AlphaFoldDB" id="D2Z5I6"/>
<keyword evidence="3" id="KW-1185">Reference proteome</keyword>